<sequence>MTSVTRRNYNMDRKEFDNLGVEEQIKYINKELVSGYTLTKVCGLIGVGRSTIRDRAKKLGYFYNTKFNQYVCGKNETKVTNVNDNSKTLVACDRDDSLNNMEVDKSIIFNKNIMKNLIGLSENYDKIMDFIKWFENDKGKTNVIEVTEGIKIDLPEETDKEFRKTIRVNDVVWELFSEFCDKHKEFKQKDLHSQALLEYIKKYS</sequence>
<dbReference type="AlphaFoldDB" id="B9E6F3"/>
<keyword evidence="1" id="KW-0614">Plasmid</keyword>
<dbReference type="HOGENOM" id="CLU_122833_0_0_9"/>
<name>B9E6F3_CLOK1</name>
<evidence type="ECO:0000313" key="1">
    <source>
        <dbReference type="EMBL" id="BAH08530.1"/>
    </source>
</evidence>
<evidence type="ECO:0000313" key="2">
    <source>
        <dbReference type="Proteomes" id="UP000007969"/>
    </source>
</evidence>
<dbReference type="Proteomes" id="UP000007969">
    <property type="component" value="Plasmid pCKL1"/>
</dbReference>
<organism evidence="1 2">
    <name type="scientific">Clostridium kluyveri (strain NBRC 12016)</name>
    <dbReference type="NCBI Taxonomy" id="583346"/>
    <lineage>
        <taxon>Bacteria</taxon>
        <taxon>Bacillati</taxon>
        <taxon>Bacillota</taxon>
        <taxon>Clostridia</taxon>
        <taxon>Eubacteriales</taxon>
        <taxon>Clostridiaceae</taxon>
        <taxon>Clostridium</taxon>
    </lineage>
</organism>
<dbReference type="KEGG" id="ckr:CKR_P11"/>
<reference evidence="2" key="1">
    <citation type="submission" date="2005-09" db="EMBL/GenBank/DDBJ databases">
        <title>Complete genome sequence of Clostridium kluyveri and comparative genomics of Clostridia species.</title>
        <authorList>
            <person name="Inui M."/>
            <person name="Nonaka H."/>
            <person name="Shinoda Y."/>
            <person name="Ikenaga Y."/>
            <person name="Abe M."/>
            <person name="Naito K."/>
            <person name="Vertes A.A."/>
            <person name="Yukawa H."/>
        </authorList>
    </citation>
    <scope>NUCLEOTIDE SEQUENCE [LARGE SCALE GENOMIC DNA]</scope>
    <source>
        <strain evidence="2">NBRC 12016</strain>
        <plasmid evidence="2">Plasmid pCKL1</plasmid>
    </source>
</reference>
<proteinExistence type="predicted"/>
<gene>
    <name evidence="1" type="ordered locus">CKR_P11</name>
</gene>
<protein>
    <submittedName>
        <fullName evidence="1">Uncharacterized protein</fullName>
    </submittedName>
</protein>
<geneLocation type="plasmid" evidence="1 2">
    <name>pCKL1</name>
</geneLocation>
<dbReference type="EMBL" id="AP009050">
    <property type="protein sequence ID" value="BAH08530.1"/>
    <property type="molecule type" value="Genomic_DNA"/>
</dbReference>
<accession>B9E6F3</accession>